<evidence type="ECO:0008006" key="5">
    <source>
        <dbReference type="Google" id="ProtNLM"/>
    </source>
</evidence>
<dbReference type="CDD" id="cd03784">
    <property type="entry name" value="GT1_Gtf-like"/>
    <property type="match status" value="1"/>
</dbReference>
<dbReference type="FunFam" id="3.40.50.2000:FF:000040">
    <property type="entry name" value="UDP-glycosyltransferase 76C1"/>
    <property type="match status" value="1"/>
</dbReference>
<dbReference type="SUPFAM" id="SSF53756">
    <property type="entry name" value="UDP-Glycosyltransferase/glycogen phosphorylase"/>
    <property type="match status" value="3"/>
</dbReference>
<protein>
    <recommendedName>
        <fullName evidence="5">UDP-glycosyltransferases domain-containing protein</fullName>
    </recommendedName>
</protein>
<dbReference type="PANTHER" id="PTHR11926:SF1392">
    <property type="entry name" value="GLYCOSYLTRANSFERASE"/>
    <property type="match status" value="1"/>
</dbReference>
<keyword evidence="4" id="KW-1185">Reference proteome</keyword>
<proteinExistence type="inferred from homology"/>
<dbReference type="Gene3D" id="3.40.50.2000">
    <property type="entry name" value="Glycogen Phosphorylase B"/>
    <property type="match status" value="5"/>
</dbReference>
<dbReference type="Proteomes" id="UP000596660">
    <property type="component" value="Unplaced"/>
</dbReference>
<comment type="similarity">
    <text evidence="1">Belongs to the UDP-glycosyltransferase family.</text>
</comment>
<dbReference type="PROSITE" id="PS00375">
    <property type="entry name" value="UDPGT"/>
    <property type="match status" value="1"/>
</dbReference>
<dbReference type="PANTHER" id="PTHR11926">
    <property type="entry name" value="GLUCOSYL/GLUCURONOSYL TRANSFERASES"/>
    <property type="match status" value="1"/>
</dbReference>
<dbReference type="Gramene" id="AUR62017611-RA">
    <property type="protein sequence ID" value="AUR62017611-RA:cds"/>
    <property type="gene ID" value="AUR62017611"/>
</dbReference>
<dbReference type="Pfam" id="PF00201">
    <property type="entry name" value="UDPGT"/>
    <property type="match status" value="1"/>
</dbReference>
<dbReference type="InterPro" id="IPR035595">
    <property type="entry name" value="UDP_glycos_trans_CS"/>
</dbReference>
<evidence type="ECO:0000256" key="1">
    <source>
        <dbReference type="ARBA" id="ARBA00009995"/>
    </source>
</evidence>
<dbReference type="GO" id="GO:0080044">
    <property type="term" value="F:quercetin 7-O-glucosyltransferase activity"/>
    <property type="evidence" value="ECO:0007669"/>
    <property type="project" value="TreeGrafter"/>
</dbReference>
<organism evidence="3 4">
    <name type="scientific">Chenopodium quinoa</name>
    <name type="common">Quinoa</name>
    <dbReference type="NCBI Taxonomy" id="63459"/>
    <lineage>
        <taxon>Eukaryota</taxon>
        <taxon>Viridiplantae</taxon>
        <taxon>Streptophyta</taxon>
        <taxon>Embryophyta</taxon>
        <taxon>Tracheophyta</taxon>
        <taxon>Spermatophyta</taxon>
        <taxon>Magnoliopsida</taxon>
        <taxon>eudicotyledons</taxon>
        <taxon>Gunneridae</taxon>
        <taxon>Pentapetalae</taxon>
        <taxon>Caryophyllales</taxon>
        <taxon>Chenopodiaceae</taxon>
        <taxon>Chenopodioideae</taxon>
        <taxon>Atripliceae</taxon>
        <taxon>Chenopodium</taxon>
    </lineage>
</organism>
<evidence type="ECO:0000313" key="4">
    <source>
        <dbReference type="Proteomes" id="UP000596660"/>
    </source>
</evidence>
<dbReference type="EnsemblPlants" id="AUR62017611-RA">
    <property type="protein sequence ID" value="AUR62017611-RA:cds"/>
    <property type="gene ID" value="AUR62017611"/>
</dbReference>
<name>A0A803LRN2_CHEQI</name>
<sequence>MEDFVTKKTTTPHVVIFPLPIQGPVNCMLKLAHLILSLSRATVSVTFLTTTSIHNRLVRHSNAAARLVHSYPNFRFETVSDGLVEHDDGDAQGALKLVESTIALERQAQEEGSKLRAVLGHGSAEPELMTPVTCVLADGFYGCMVDVAKELRVPLVYIETISPCGLWTYLCVPNMVRARDLPFQGPINCTLKLADLILSLSPATVSVTFLTTNYTRRRLLLHSNTAARLEHDYEPRFRFETVPDGLGPDDNPQAFYGCMVDVAKELRVPLVYFETISPCCLWTFFCIPNMIQAAQLPFQGPINCMLKLANLILSLSPATVSVTFVTTDFIHRRLLLHSNTAARLAHDYRPRFRFETVHDGFGPDENPRNVSLLTMSLEAQAQAEGSRLREVLGFGSAEDEMKKPVSCIIAEGLYGCMVDVAKELRVPLVYFDTCSPCCLWTYFCIPNLLKVVDLPFQDDEEGLDASITSVPGMETYLRRRDLPSFCHAYDPNNPVIQLVLKEAQEFPKAQGHILNTFDELEGDYFAHIRALCPNLYNIGPLHLNLKSRIQQETTKSISNSLWQEDRSCLAWLDAQPPKSVLFVSIGSLASMTKDQLMEIWHGLINSKSRFLWVRRPGSIINKDEDTSQDDLEMIPDDLVEGTKKRGCIVSWAPQEEVLAHGAIGGFLTHCGWNSTLESIVEGVPMICWPFYVDQQVNSRVVSEVWKIGLDMNKDNCTRVVVEELIKELMETRRDEFSKRADKMAKLAAQAVAEDGSSYNSLNHLIDDIVSMRFSI</sequence>
<dbReference type="AlphaFoldDB" id="A0A803LRN2"/>
<evidence type="ECO:0000313" key="3">
    <source>
        <dbReference type="EnsemblPlants" id="AUR62017611-RA:cds"/>
    </source>
</evidence>
<dbReference type="GO" id="GO:0080043">
    <property type="term" value="F:quercetin 3-O-glucosyltransferase activity"/>
    <property type="evidence" value="ECO:0007669"/>
    <property type="project" value="TreeGrafter"/>
</dbReference>
<keyword evidence="2" id="KW-0808">Transferase</keyword>
<accession>A0A803LRN2</accession>
<dbReference type="InterPro" id="IPR002213">
    <property type="entry name" value="UDP_glucos_trans"/>
</dbReference>
<reference evidence="3" key="1">
    <citation type="journal article" date="2017" name="Nature">
        <title>The genome of Chenopodium quinoa.</title>
        <authorList>
            <person name="Jarvis D.E."/>
            <person name="Ho Y.S."/>
            <person name="Lightfoot D.J."/>
            <person name="Schmoeckel S.M."/>
            <person name="Li B."/>
            <person name="Borm T.J.A."/>
            <person name="Ohyanagi H."/>
            <person name="Mineta K."/>
            <person name="Michell C.T."/>
            <person name="Saber N."/>
            <person name="Kharbatia N.M."/>
            <person name="Rupper R.R."/>
            <person name="Sharp A.R."/>
            <person name="Dally N."/>
            <person name="Boughton B.A."/>
            <person name="Woo Y.H."/>
            <person name="Gao G."/>
            <person name="Schijlen E.G.W.M."/>
            <person name="Guo X."/>
            <person name="Momin A.A."/>
            <person name="Negrao S."/>
            <person name="Al-Babili S."/>
            <person name="Gehring C."/>
            <person name="Roessner U."/>
            <person name="Jung C."/>
            <person name="Murphy K."/>
            <person name="Arold S.T."/>
            <person name="Gojobori T."/>
            <person name="van der Linden C.G."/>
            <person name="van Loo E.N."/>
            <person name="Jellen E.N."/>
            <person name="Maughan P.J."/>
            <person name="Tester M."/>
        </authorList>
    </citation>
    <scope>NUCLEOTIDE SEQUENCE [LARGE SCALE GENOMIC DNA]</scope>
    <source>
        <strain evidence="3">cv. PI 614886</strain>
    </source>
</reference>
<reference evidence="3" key="2">
    <citation type="submission" date="2021-03" db="UniProtKB">
        <authorList>
            <consortium name="EnsemblPlants"/>
        </authorList>
    </citation>
    <scope>IDENTIFICATION</scope>
</reference>
<evidence type="ECO:0000256" key="2">
    <source>
        <dbReference type="ARBA" id="ARBA00022679"/>
    </source>
</evidence>